<dbReference type="SUPFAM" id="SSF52540">
    <property type="entry name" value="P-loop containing nucleoside triphosphate hydrolases"/>
    <property type="match status" value="1"/>
</dbReference>
<comment type="subcellular location">
    <subcellularLocation>
        <location evidence="1">Cytoplasm</location>
    </subcellularLocation>
</comment>
<dbReference type="Pfam" id="PF00685">
    <property type="entry name" value="Sulfotransfer_1"/>
    <property type="match status" value="1"/>
</dbReference>
<name>A0AA97LGQ8_EUBMA</name>
<keyword evidence="4 5" id="KW-0808">Transferase</keyword>
<dbReference type="EC" id="2.8.2.-" evidence="5"/>
<dbReference type="InterPro" id="IPR027417">
    <property type="entry name" value="P-loop_NTPase"/>
</dbReference>
<organism evidence="7 8">
    <name type="scientific">Eublepharis macularius</name>
    <name type="common">Leopard gecko</name>
    <name type="synonym">Cyrtodactylus macularius</name>
    <dbReference type="NCBI Taxonomy" id="481883"/>
    <lineage>
        <taxon>Eukaryota</taxon>
        <taxon>Metazoa</taxon>
        <taxon>Chordata</taxon>
        <taxon>Craniata</taxon>
        <taxon>Vertebrata</taxon>
        <taxon>Euteleostomi</taxon>
        <taxon>Lepidosauria</taxon>
        <taxon>Squamata</taxon>
        <taxon>Bifurcata</taxon>
        <taxon>Gekkota</taxon>
        <taxon>Eublepharidae</taxon>
        <taxon>Eublepharinae</taxon>
        <taxon>Eublepharis</taxon>
    </lineage>
</organism>
<evidence type="ECO:0000256" key="3">
    <source>
        <dbReference type="ARBA" id="ARBA00022490"/>
    </source>
</evidence>
<dbReference type="Gene3D" id="3.40.50.300">
    <property type="entry name" value="P-loop containing nucleotide triphosphate hydrolases"/>
    <property type="match status" value="1"/>
</dbReference>
<accession>A0AA97LGQ8</accession>
<comment type="similarity">
    <text evidence="2 5">Belongs to the sulfotransferase 1 family.</text>
</comment>
<evidence type="ECO:0000313" key="7">
    <source>
        <dbReference type="Proteomes" id="UP001190640"/>
    </source>
</evidence>
<dbReference type="InterPro" id="IPR000863">
    <property type="entry name" value="Sulfotransferase_dom"/>
</dbReference>
<feature type="domain" description="Sulfotransferase" evidence="6">
    <location>
        <begin position="35"/>
        <end position="279"/>
    </location>
</feature>
<evidence type="ECO:0000313" key="8">
    <source>
        <dbReference type="RefSeq" id="XP_054855483.1"/>
    </source>
</evidence>
<reference evidence="8" key="1">
    <citation type="submission" date="2025-08" db="UniProtKB">
        <authorList>
            <consortium name="RefSeq"/>
        </authorList>
    </citation>
    <scope>IDENTIFICATION</scope>
    <source>
        <tissue evidence="8">Blood</tissue>
    </source>
</reference>
<dbReference type="GeneID" id="129343341"/>
<dbReference type="PANTHER" id="PTHR11783">
    <property type="entry name" value="SULFOTRANSFERASE SULT"/>
    <property type="match status" value="1"/>
</dbReference>
<dbReference type="KEGG" id="emc:129343341"/>
<evidence type="ECO:0000256" key="1">
    <source>
        <dbReference type="ARBA" id="ARBA00004496"/>
    </source>
</evidence>
<sequence>MSSVEYFTYEGMPFPATIFSEETFNHVEKEFQILDDDVINLTYPKSGTHWMAEILALISKEGDPTWTQNVVLWDRSPWIDTTDGLKKALESPPPRLLNIHVPFRLFPKSFLQSKAKVIYTLRNPKDVLVSYYHFSVAMKILKDPGTLQEFMEEFLSGNVPFGSWFDHVKGWMELKDKPNFFFITYEELQQDPKGCVEKICHFLGKELNRQQIDSVVKYSSFKKMKENKMSNYSQADDTLMDHKKGQFMRKGISGDWKNHLTVAQNEHFDRVYQEKMQGMSITFPWD</sequence>
<keyword evidence="3" id="KW-0963">Cytoplasm</keyword>
<evidence type="ECO:0000256" key="2">
    <source>
        <dbReference type="ARBA" id="ARBA00005771"/>
    </source>
</evidence>
<dbReference type="FunFam" id="3.40.50.300:FF:000433">
    <property type="entry name" value="Estrogen sulfotransferase"/>
    <property type="match status" value="1"/>
</dbReference>
<dbReference type="AlphaFoldDB" id="A0AA97LGQ8"/>
<proteinExistence type="inferred from homology"/>
<dbReference type="Proteomes" id="UP001190640">
    <property type="component" value="Chromosome 15"/>
</dbReference>
<evidence type="ECO:0000259" key="6">
    <source>
        <dbReference type="Pfam" id="PF00685"/>
    </source>
</evidence>
<dbReference type="GO" id="GO:0005737">
    <property type="term" value="C:cytoplasm"/>
    <property type="evidence" value="ECO:0007669"/>
    <property type="project" value="UniProtKB-SubCell"/>
</dbReference>
<dbReference type="GO" id="GO:0008146">
    <property type="term" value="F:sulfotransferase activity"/>
    <property type="evidence" value="ECO:0007669"/>
    <property type="project" value="InterPro"/>
</dbReference>
<evidence type="ECO:0000256" key="5">
    <source>
        <dbReference type="RuleBase" id="RU361155"/>
    </source>
</evidence>
<dbReference type="RefSeq" id="XP_054855483.1">
    <property type="nucleotide sequence ID" value="XM_054999508.1"/>
</dbReference>
<protein>
    <recommendedName>
        <fullName evidence="5">Sulfotransferase</fullName>
        <ecNumber evidence="5">2.8.2.-</ecNumber>
    </recommendedName>
</protein>
<keyword evidence="7" id="KW-1185">Reference proteome</keyword>
<gene>
    <name evidence="8" type="primary">LOC129343341</name>
</gene>
<evidence type="ECO:0000256" key="4">
    <source>
        <dbReference type="ARBA" id="ARBA00022679"/>
    </source>
</evidence>